<dbReference type="Proteomes" id="UP000023435">
    <property type="component" value="Unassembled WGS sequence"/>
</dbReference>
<dbReference type="PANTHER" id="PTHR30373">
    <property type="entry name" value="UPF0603 PROTEIN YGCG"/>
    <property type="match status" value="1"/>
</dbReference>
<accession>A0A108UD34</accession>
<dbReference type="InterPro" id="IPR007621">
    <property type="entry name" value="TPM_dom"/>
</dbReference>
<evidence type="ECO:0000313" key="3">
    <source>
        <dbReference type="EMBL" id="KWS06865.1"/>
    </source>
</evidence>
<feature type="domain" description="TPM" evidence="2">
    <location>
        <begin position="15"/>
        <end position="136"/>
    </location>
</feature>
<sequence>MRWLRHLFAPSSRRVFPAASLERIGEAIAAGERHHRGQLCFAVESRLSLGELLDGCDARDAAHVAFAQLRVWDTAANNGVLLYLLLADHRIEIVADRGYAARVGDERWQSVCERIQQALAAGEAEAAVLGGIAALSEIIAEQFPRDEFLRESSPGERGGADGEGNELPDRPVRL</sequence>
<dbReference type="EMBL" id="JAJA02000001">
    <property type="protein sequence ID" value="KWS06865.1"/>
    <property type="molecule type" value="Genomic_DNA"/>
</dbReference>
<organism evidence="3 4">
    <name type="scientific">Lysobacter capsici AZ78</name>
    <dbReference type="NCBI Taxonomy" id="1444315"/>
    <lineage>
        <taxon>Bacteria</taxon>
        <taxon>Pseudomonadati</taxon>
        <taxon>Pseudomonadota</taxon>
        <taxon>Gammaproteobacteria</taxon>
        <taxon>Lysobacterales</taxon>
        <taxon>Lysobacteraceae</taxon>
        <taxon>Lysobacter</taxon>
    </lineage>
</organism>
<comment type="caution">
    <text evidence="3">The sequence shown here is derived from an EMBL/GenBank/DDBJ whole genome shotgun (WGS) entry which is preliminary data.</text>
</comment>
<proteinExistence type="predicted"/>
<dbReference type="PANTHER" id="PTHR30373:SF8">
    <property type="entry name" value="BLL7265 PROTEIN"/>
    <property type="match status" value="1"/>
</dbReference>
<dbReference type="AlphaFoldDB" id="A0A108UD34"/>
<gene>
    <name evidence="3" type="ORF">AZ78_4425</name>
</gene>
<dbReference type="Gene3D" id="3.10.310.50">
    <property type="match status" value="1"/>
</dbReference>
<evidence type="ECO:0000259" key="2">
    <source>
        <dbReference type="Pfam" id="PF04536"/>
    </source>
</evidence>
<dbReference type="RefSeq" id="WP_036115363.1">
    <property type="nucleotide sequence ID" value="NZ_JAJA02000001.1"/>
</dbReference>
<evidence type="ECO:0000313" key="4">
    <source>
        <dbReference type="Proteomes" id="UP000023435"/>
    </source>
</evidence>
<dbReference type="Pfam" id="PF04536">
    <property type="entry name" value="TPM_phosphatase"/>
    <property type="match status" value="1"/>
</dbReference>
<reference evidence="3 4" key="1">
    <citation type="journal article" date="2014" name="Genome Announc.">
        <title>Draft Genome Sequence of Lysobacter capsici AZ78, a Bacterium Antagonistic to Plant-Pathogenic Oomycetes.</title>
        <authorList>
            <person name="Puopolo G."/>
            <person name="Sonego P."/>
            <person name="Engelen K."/>
            <person name="Pertot I."/>
        </authorList>
    </citation>
    <scope>NUCLEOTIDE SEQUENCE [LARGE SCALE GENOMIC DNA]</scope>
    <source>
        <strain evidence="3 4">AZ78</strain>
    </source>
</reference>
<name>A0A108UD34_9GAMM</name>
<feature type="region of interest" description="Disordered" evidence="1">
    <location>
        <begin position="149"/>
        <end position="174"/>
    </location>
</feature>
<feature type="compositionally biased region" description="Basic and acidic residues" evidence="1">
    <location>
        <begin position="149"/>
        <end position="160"/>
    </location>
</feature>
<keyword evidence="4" id="KW-1185">Reference proteome</keyword>
<dbReference type="OrthoDB" id="5683663at2"/>
<evidence type="ECO:0000256" key="1">
    <source>
        <dbReference type="SAM" id="MobiDB-lite"/>
    </source>
</evidence>
<protein>
    <recommendedName>
        <fullName evidence="2">TPM domain-containing protein</fullName>
    </recommendedName>
</protein>